<dbReference type="Proteomes" id="UP000177061">
    <property type="component" value="Unassembled WGS sequence"/>
</dbReference>
<proteinExistence type="predicted"/>
<comment type="caution">
    <text evidence="1">The sequence shown here is derived from an EMBL/GenBank/DDBJ whole genome shotgun (WGS) entry which is preliminary data.</text>
</comment>
<name>A0A1G2FHL9_9BACT</name>
<protein>
    <submittedName>
        <fullName evidence="1">Uncharacterized protein</fullName>
    </submittedName>
</protein>
<dbReference type="AlphaFoldDB" id="A0A1G2FHL9"/>
<dbReference type="EMBL" id="MHNB01000011">
    <property type="protein sequence ID" value="OGZ37337.1"/>
    <property type="molecule type" value="Genomic_DNA"/>
</dbReference>
<gene>
    <name evidence="1" type="ORF">A3J64_02015</name>
</gene>
<reference evidence="1 2" key="1">
    <citation type="journal article" date="2016" name="Nat. Commun.">
        <title>Thousands of microbial genomes shed light on interconnected biogeochemical processes in an aquifer system.</title>
        <authorList>
            <person name="Anantharaman K."/>
            <person name="Brown C.T."/>
            <person name="Hug L.A."/>
            <person name="Sharon I."/>
            <person name="Castelle C.J."/>
            <person name="Probst A.J."/>
            <person name="Thomas B.C."/>
            <person name="Singh A."/>
            <person name="Wilkins M.J."/>
            <person name="Karaoz U."/>
            <person name="Brodie E.L."/>
            <person name="Williams K.H."/>
            <person name="Hubbard S.S."/>
            <person name="Banfield J.F."/>
        </authorList>
    </citation>
    <scope>NUCLEOTIDE SEQUENCE [LARGE SCALE GENOMIC DNA]</scope>
</reference>
<sequence>MAKFRYWCERVERIFSEDKEMRTMSLVFKGGLITRDLKKGNKKLSFKEGELVVVQGGLITGAVYKIVGVSDFLLLKRVLGETGPRVKKVSHLGFC</sequence>
<dbReference type="STRING" id="1801997.A3J64_02015"/>
<accession>A0A1G2FHL9</accession>
<evidence type="ECO:0000313" key="2">
    <source>
        <dbReference type="Proteomes" id="UP000177061"/>
    </source>
</evidence>
<organism evidence="1 2">
    <name type="scientific">Candidatus Portnoybacteria bacterium RIFCSPHIGHO2_12_FULL_38_9</name>
    <dbReference type="NCBI Taxonomy" id="1801997"/>
    <lineage>
        <taxon>Bacteria</taxon>
        <taxon>Candidatus Portnoyibacteriota</taxon>
    </lineage>
</organism>
<evidence type="ECO:0000313" key="1">
    <source>
        <dbReference type="EMBL" id="OGZ37337.1"/>
    </source>
</evidence>